<dbReference type="OMA" id="NACKVYL"/>
<evidence type="ECO:0000313" key="3">
    <source>
        <dbReference type="Proteomes" id="UP000007800"/>
    </source>
</evidence>
<dbReference type="InParanoid" id="C5LVL2"/>
<name>C5LVL2_PERM5</name>
<dbReference type="SUPFAM" id="SSF52540">
    <property type="entry name" value="P-loop containing nucleoside triphosphate hydrolases"/>
    <property type="match status" value="1"/>
</dbReference>
<gene>
    <name evidence="2" type="ORF">Pmar_PMAR010331</name>
</gene>
<dbReference type="OrthoDB" id="444750at2759"/>
<dbReference type="Gene3D" id="1.20.920.30">
    <property type="match status" value="1"/>
</dbReference>
<dbReference type="EMBL" id="GG685933">
    <property type="protein sequence ID" value="EEQ99230.1"/>
    <property type="molecule type" value="Genomic_DNA"/>
</dbReference>
<protein>
    <submittedName>
        <fullName evidence="2">Dynein heavy chain, putative</fullName>
    </submittedName>
</protein>
<dbReference type="InterPro" id="IPR024317">
    <property type="entry name" value="Dynein_heavy_chain_D4_dom"/>
</dbReference>
<dbReference type="InterPro" id="IPR027417">
    <property type="entry name" value="P-loop_NTPase"/>
</dbReference>
<dbReference type="GO" id="GO:0030286">
    <property type="term" value="C:dynein complex"/>
    <property type="evidence" value="ECO:0007669"/>
    <property type="project" value="InterPro"/>
</dbReference>
<dbReference type="RefSeq" id="XP_002766513.1">
    <property type="nucleotide sequence ID" value="XM_002766467.1"/>
</dbReference>
<dbReference type="AlphaFoldDB" id="C5LVL2"/>
<proteinExistence type="predicted"/>
<feature type="non-terminal residue" evidence="2">
    <location>
        <position position="1"/>
    </location>
</feature>
<dbReference type="InterPro" id="IPR026983">
    <property type="entry name" value="DHC"/>
</dbReference>
<dbReference type="Gene3D" id="3.40.50.300">
    <property type="entry name" value="P-loop containing nucleotide triphosphate hydrolases"/>
    <property type="match status" value="1"/>
</dbReference>
<dbReference type="PANTHER" id="PTHR46961">
    <property type="entry name" value="DYNEIN HEAVY CHAIN 1, AXONEMAL-LIKE PROTEIN"/>
    <property type="match status" value="1"/>
</dbReference>
<feature type="domain" description="Dynein heavy chain AAA module D4" evidence="1">
    <location>
        <begin position="107"/>
        <end position="231"/>
    </location>
</feature>
<dbReference type="GO" id="GO:0051959">
    <property type="term" value="F:dynein light intermediate chain binding"/>
    <property type="evidence" value="ECO:0007669"/>
    <property type="project" value="InterPro"/>
</dbReference>
<reference evidence="2 3" key="1">
    <citation type="submission" date="2008-07" db="EMBL/GenBank/DDBJ databases">
        <authorList>
            <person name="El-Sayed N."/>
            <person name="Caler E."/>
            <person name="Inman J."/>
            <person name="Amedeo P."/>
            <person name="Hass B."/>
            <person name="Wortman J."/>
        </authorList>
    </citation>
    <scope>NUCLEOTIDE SEQUENCE [LARGE SCALE GENOMIC DNA]</scope>
    <source>
        <strain evidence="3">ATCC 50983 / TXsc</strain>
    </source>
</reference>
<dbReference type="Pfam" id="PF12780">
    <property type="entry name" value="AAA_8"/>
    <property type="match status" value="1"/>
</dbReference>
<evidence type="ECO:0000259" key="1">
    <source>
        <dbReference type="Pfam" id="PF12780"/>
    </source>
</evidence>
<dbReference type="GO" id="GO:0045505">
    <property type="term" value="F:dynein intermediate chain binding"/>
    <property type="evidence" value="ECO:0007669"/>
    <property type="project" value="InterPro"/>
</dbReference>
<keyword evidence="3" id="KW-1185">Reference proteome</keyword>
<evidence type="ECO:0000313" key="2">
    <source>
        <dbReference type="EMBL" id="EEQ99230.1"/>
    </source>
</evidence>
<dbReference type="Proteomes" id="UP000007800">
    <property type="component" value="Unassembled WGS sequence"/>
</dbReference>
<organism evidence="3">
    <name type="scientific">Perkinsus marinus (strain ATCC 50983 / TXsc)</name>
    <dbReference type="NCBI Taxonomy" id="423536"/>
    <lineage>
        <taxon>Eukaryota</taxon>
        <taxon>Sar</taxon>
        <taxon>Alveolata</taxon>
        <taxon>Perkinsozoa</taxon>
        <taxon>Perkinsea</taxon>
        <taxon>Perkinsida</taxon>
        <taxon>Perkinsidae</taxon>
        <taxon>Perkinsus</taxon>
    </lineage>
</organism>
<dbReference type="GeneID" id="9045071"/>
<dbReference type="GO" id="GO:0007018">
    <property type="term" value="P:microtubule-based movement"/>
    <property type="evidence" value="ECO:0007669"/>
    <property type="project" value="InterPro"/>
</dbReference>
<sequence length="238" mass="27446">AKPACFEEKDKFLRLWLHECCRVFMDRLISEEDRTNFISVIDNVMDETMQIIERNEHVYDIVFGGADLKNHEAEDPPYDQMVDKKGLKLFMEAKLENYNDEMKGRAMDIVLFKDAIEHCLKILRIIRMPRGNALLVGVGGSGRHCQTRLASYIAEYKCSQIEINKNYNHQKFREDIKAIYETAGVKAQNVTFLFSDTEICDESFLEDVSNILSSGEVPNLYAADELNQVRQDKTLCDA</sequence>
<accession>C5LVL2</accession>